<keyword evidence="1" id="KW-1133">Transmembrane helix</keyword>
<dbReference type="SUPFAM" id="SSF52540">
    <property type="entry name" value="P-loop containing nucleoside triphosphate hydrolases"/>
    <property type="match status" value="1"/>
</dbReference>
<dbReference type="Gene3D" id="3.40.50.300">
    <property type="entry name" value="P-loop containing nucleotide triphosphate hydrolases"/>
    <property type="match status" value="1"/>
</dbReference>
<feature type="transmembrane region" description="Helical" evidence="1">
    <location>
        <begin position="30"/>
        <end position="46"/>
    </location>
</feature>
<dbReference type="AlphaFoldDB" id="A0A1I6K5C2"/>
<feature type="transmembrane region" description="Helical" evidence="1">
    <location>
        <begin position="58"/>
        <end position="76"/>
    </location>
</feature>
<protein>
    <recommendedName>
        <fullName evidence="4">KAP family P-loop domain-containing protein</fullName>
    </recommendedName>
</protein>
<keyword evidence="1" id="KW-0812">Transmembrane</keyword>
<dbReference type="EMBL" id="FOZC01000015">
    <property type="protein sequence ID" value="SFR86431.1"/>
    <property type="molecule type" value="Genomic_DNA"/>
</dbReference>
<name>A0A1I6K5C2_9FIRM</name>
<evidence type="ECO:0008006" key="4">
    <source>
        <dbReference type="Google" id="ProtNLM"/>
    </source>
</evidence>
<dbReference type="InterPro" id="IPR027417">
    <property type="entry name" value="P-loop_NTPase"/>
</dbReference>
<dbReference type="RefSeq" id="WP_031474733.1">
    <property type="nucleotide sequence ID" value="NZ_FOZC01000015.1"/>
</dbReference>
<reference evidence="2 3" key="1">
    <citation type="submission" date="2016-10" db="EMBL/GenBank/DDBJ databases">
        <authorList>
            <person name="de Groot N.N."/>
        </authorList>
    </citation>
    <scope>NUCLEOTIDE SEQUENCE [LARGE SCALE GENOMIC DNA]</scope>
    <source>
        <strain evidence="2 3">F</strain>
    </source>
</reference>
<sequence length="869" mass="102524">MRSKIATVAGVLTVSYIAFAAMNRITLAAYIGIFDIVVFYALITYFDRKNTAFIEDVLIFGSANGIAYVLERIFWGNVASYEITGRGIAFYIGISIMILLYAVMIIGISIFRLDNRYKEDTCRSCNVDFRSSKTEISDWFIQERKYDLYRLEEYLTNERIVGINGAWGTGKTELKREFCRRHSEDIYEIRIDALTCNEGELDAFVIGELEKRLADNHIFSKNSKALKGILSKHSFLNDIRMLLWSSNDTKVRLLDSYKEDVRKLSKSVIISVEDLDRLQDEKAIRKILDFTERLSADHIRVIYEYDAKRLSEMGFGRAYLEKYIPYVVNLTNIPFQNAIDYFERQGMIAREDYRFLTDPIYPERIIEDELGLRGIVKLEMPNQPLRIVKTFLEECKKYLAHEDLLPENKKTIIAFFFMKHFLNGIYEELEFRFDCLTEMRFESPVTHKRYSMQELINEVRYNIDNDGKDSNEEYGLTKDIVKQFFQNGNKSVPESEEQRSNREKFYLLNLLGYQFQYMDEEYKQELQQKNAVGMEKKKKIVYESIFHETEKSLEHHDYNEKISRLIRNLHANGLSEYTDNEAVAKEFIDSVLYAENMPGAWKQFLEKCYKGELDRDNLFHFTMLGEYDVDLAKALSIFLDRGDQKARREDVWKRFLTFRYKVTGDRFGNKITPEYISFCYYIDIPTRDVYLQQIREFNKMEIVGNLKGELIYREFLKKYFDYGFKLGFWDSPSDNRLDYNVEEPSNIDSVIDFLQFGVEKIQRQCASGIFMGGALKDYRDVGKFIEKNLEILKLDSPSKRKDIRISTSVRSVPHYQDKDTYSIMERKCKSDISKDNFISELNKNYENSLLSIREMRNLVTMYDECHKEL</sequence>
<dbReference type="Proteomes" id="UP000214760">
    <property type="component" value="Unassembled WGS sequence"/>
</dbReference>
<keyword evidence="1" id="KW-0472">Membrane</keyword>
<feature type="transmembrane region" description="Helical" evidence="1">
    <location>
        <begin position="88"/>
        <end position="111"/>
    </location>
</feature>
<proteinExistence type="predicted"/>
<evidence type="ECO:0000313" key="3">
    <source>
        <dbReference type="Proteomes" id="UP000214760"/>
    </source>
</evidence>
<gene>
    <name evidence="2" type="ORF">SAMN02910262_02266</name>
</gene>
<organism evidence="2 3">
    <name type="scientific">[Clostridium] aminophilum</name>
    <dbReference type="NCBI Taxonomy" id="1526"/>
    <lineage>
        <taxon>Bacteria</taxon>
        <taxon>Bacillati</taxon>
        <taxon>Bacillota</taxon>
        <taxon>Clostridia</taxon>
        <taxon>Lachnospirales</taxon>
        <taxon>Lachnospiraceae</taxon>
    </lineage>
</organism>
<accession>A0A1I6K5C2</accession>
<evidence type="ECO:0000256" key="1">
    <source>
        <dbReference type="SAM" id="Phobius"/>
    </source>
</evidence>
<evidence type="ECO:0000313" key="2">
    <source>
        <dbReference type="EMBL" id="SFR86431.1"/>
    </source>
</evidence>